<keyword evidence="1" id="KW-0472">Membrane</keyword>
<proteinExistence type="predicted"/>
<keyword evidence="2" id="KW-0732">Signal</keyword>
<sequence length="63" mass="6341">MKKLSVLLATAVASGSTFAADHSAAINTAVTEGQANYTLVVVGLIGLAAIGFGLRMMVGSMRS</sequence>
<feature type="transmembrane region" description="Helical" evidence="1">
    <location>
        <begin position="35"/>
        <end position="54"/>
    </location>
</feature>
<evidence type="ECO:0000256" key="1">
    <source>
        <dbReference type="SAM" id="Phobius"/>
    </source>
</evidence>
<evidence type="ECO:0000313" key="3">
    <source>
        <dbReference type="EMBL" id="QHH09369.1"/>
    </source>
</evidence>
<evidence type="ECO:0000256" key="2">
    <source>
        <dbReference type="SAM" id="SignalP"/>
    </source>
</evidence>
<reference evidence="3 4" key="1">
    <citation type="submission" date="2018-12" db="EMBL/GenBank/DDBJ databases">
        <title>Genomic insights into the evolutionary origins and pathogenicity of five Vibrio parahaemolyticus strains isolated from the shrimp with acute hepatopancreatic necrosis disease (AHPND).</title>
        <authorList>
            <person name="Yang Q."/>
            <person name="Dong X."/>
            <person name="Xie G."/>
            <person name="Fu S."/>
            <person name="Zou P."/>
            <person name="Sun J."/>
            <person name="Wang Y."/>
            <person name="Huang J."/>
        </authorList>
    </citation>
    <scope>NUCLEOTIDE SEQUENCE [LARGE SCALE GENOMIC DNA]</scope>
    <source>
        <strain evidence="3 4">20160303005-1</strain>
    </source>
</reference>
<keyword evidence="1" id="KW-1133">Transmembrane helix</keyword>
<dbReference type="Proteomes" id="UP000464718">
    <property type="component" value="Chromosome i"/>
</dbReference>
<dbReference type="AlphaFoldDB" id="A0AAX1FPI7"/>
<dbReference type="EMBL" id="CP034298">
    <property type="protein sequence ID" value="QHH09369.1"/>
    <property type="molecule type" value="Genomic_DNA"/>
</dbReference>
<protein>
    <recommendedName>
        <fullName evidence="5">Major coat protein</fullName>
    </recommendedName>
</protein>
<evidence type="ECO:0008006" key="5">
    <source>
        <dbReference type="Google" id="ProtNLM"/>
    </source>
</evidence>
<feature type="chain" id="PRO_5043634447" description="Major coat protein" evidence="2">
    <location>
        <begin position="20"/>
        <end position="63"/>
    </location>
</feature>
<feature type="signal peptide" evidence="2">
    <location>
        <begin position="1"/>
        <end position="19"/>
    </location>
</feature>
<dbReference type="RefSeq" id="WP_159408369.1">
    <property type="nucleotide sequence ID" value="NZ_CP034298.1"/>
</dbReference>
<evidence type="ECO:0000313" key="4">
    <source>
        <dbReference type="Proteomes" id="UP000464718"/>
    </source>
</evidence>
<accession>A0AAX1FPI7</accession>
<keyword evidence="1" id="KW-0812">Transmembrane</keyword>
<name>A0AAX1FPI7_VIBPH</name>
<organism evidence="3 4">
    <name type="scientific">Vibrio parahaemolyticus</name>
    <dbReference type="NCBI Taxonomy" id="670"/>
    <lineage>
        <taxon>Bacteria</taxon>
        <taxon>Pseudomonadati</taxon>
        <taxon>Pseudomonadota</taxon>
        <taxon>Gammaproteobacteria</taxon>
        <taxon>Vibrionales</taxon>
        <taxon>Vibrionaceae</taxon>
        <taxon>Vibrio</taxon>
    </lineage>
</organism>
<gene>
    <name evidence="3" type="ORF">EHC69_08260</name>
</gene>